<dbReference type="InterPro" id="IPR003593">
    <property type="entry name" value="AAA+_ATPase"/>
</dbReference>
<dbReference type="OrthoDB" id="66620at2759"/>
<dbReference type="AlphaFoldDB" id="A0A8I6SUD3"/>
<dbReference type="PROSITE" id="PS00211">
    <property type="entry name" value="ABC_TRANSPORTER_1"/>
    <property type="match status" value="1"/>
</dbReference>
<feature type="transmembrane region" description="Helical" evidence="9">
    <location>
        <begin position="371"/>
        <end position="389"/>
    </location>
</feature>
<dbReference type="GO" id="GO:0016887">
    <property type="term" value="F:ATP hydrolysis activity"/>
    <property type="evidence" value="ECO:0007669"/>
    <property type="project" value="InterPro"/>
</dbReference>
<dbReference type="SUPFAM" id="SSF52540">
    <property type="entry name" value="P-loop containing nucleoside triphosphate hydrolases"/>
    <property type="match status" value="1"/>
</dbReference>
<dbReference type="Gene3D" id="3.40.50.300">
    <property type="entry name" value="P-loop containing nucleotide triphosphate hydrolases"/>
    <property type="match status" value="1"/>
</dbReference>
<evidence type="ECO:0000256" key="4">
    <source>
        <dbReference type="ARBA" id="ARBA00022692"/>
    </source>
</evidence>
<evidence type="ECO:0000256" key="8">
    <source>
        <dbReference type="ARBA" id="ARBA00023136"/>
    </source>
</evidence>
<feature type="transmembrane region" description="Helical" evidence="9">
    <location>
        <begin position="302"/>
        <end position="324"/>
    </location>
</feature>
<evidence type="ECO:0000256" key="7">
    <source>
        <dbReference type="ARBA" id="ARBA00022989"/>
    </source>
</evidence>
<evidence type="ECO:0000313" key="11">
    <source>
        <dbReference type="EnsemblMetazoa" id="XP_024083829.1"/>
    </source>
</evidence>
<name>A0A8I6SUD3_CIMLE</name>
<dbReference type="EnsemblMetazoa" id="XM_024228061.1">
    <property type="protein sequence ID" value="XP_024083829.1"/>
    <property type="gene ID" value="LOC106669255"/>
</dbReference>
<feature type="domain" description="ABC transporter" evidence="10">
    <location>
        <begin position="28"/>
        <end position="263"/>
    </location>
</feature>
<keyword evidence="6" id="KW-0067">ATP-binding</keyword>
<evidence type="ECO:0000256" key="6">
    <source>
        <dbReference type="ARBA" id="ARBA00022840"/>
    </source>
</evidence>
<evidence type="ECO:0000256" key="5">
    <source>
        <dbReference type="ARBA" id="ARBA00022741"/>
    </source>
</evidence>
<evidence type="ECO:0000256" key="1">
    <source>
        <dbReference type="ARBA" id="ARBA00004141"/>
    </source>
</evidence>
<dbReference type="GO" id="GO:0005886">
    <property type="term" value="C:plasma membrane"/>
    <property type="evidence" value="ECO:0007669"/>
    <property type="project" value="TreeGrafter"/>
</dbReference>
<dbReference type="InterPro" id="IPR043926">
    <property type="entry name" value="ABCG_dom"/>
</dbReference>
<dbReference type="Pfam" id="PF19055">
    <property type="entry name" value="ABC2_membrane_7"/>
    <property type="match status" value="1"/>
</dbReference>
<sequence>MAKFEQRTVMLPPIQPASVNISFSDIKLQVSSGYFHKESKMVLRGVSGTFRSGELTAIMGPSGAGKSSLLNILTGFHVTGMSGEVRMDGQIIRPGKDGSRKQSCYIMQEDHLNPMFNVMEIMIMAANLKLGNGLPKKAKILVVEDILDSLGMSATKYTKCGRLSGGQKKRLCIALELIDNPPIMYLDEPTSGLDSSSTVQLVTMLKSLARGNRTIVCTIHQPCASIFELFDHAYIISKGVCVYQGSSRNLVPFLQTIGLQCPKYHNPADFLLDVVCGEFGEFTEQMTLAAKDPTWRIPPQSLGTLIILTFYCCLIIILFFVPVVPVEFKEENTGKTCVLVSSPSEFSRFMILFKRNVIQLHRDWTVSYLKVFLHMIVGIVMGVLFQNAGSYGNKTITNVSYFMCAIVYQSFTSVMPAVLKFPAEINTLKKEQFNNWYKLRTYYMALLMAHLPLQMLYSIVFISISYYLSGQILEVERFLKFGTVCVMTVLTSECLGLALGTVDNPVNGIFWGSVMLAVQILLAGFLAILTHMPRILYYISFVNYMRYGLEAMVISIYGSNRQVLKCPVDELYCHLRYPEKLLTEIGMDKVNYWVDTAFLGTFFSISCLNAYFFLRRKVKSH</sequence>
<feature type="transmembrane region" description="Helical" evidence="9">
    <location>
        <begin position="508"/>
        <end position="528"/>
    </location>
</feature>
<feature type="transmembrane region" description="Helical" evidence="9">
    <location>
        <begin position="442"/>
        <end position="469"/>
    </location>
</feature>
<organism evidence="11 12">
    <name type="scientific">Cimex lectularius</name>
    <name type="common">Bed bug</name>
    <name type="synonym">Acanthia lectularia</name>
    <dbReference type="NCBI Taxonomy" id="79782"/>
    <lineage>
        <taxon>Eukaryota</taxon>
        <taxon>Metazoa</taxon>
        <taxon>Ecdysozoa</taxon>
        <taxon>Arthropoda</taxon>
        <taxon>Hexapoda</taxon>
        <taxon>Insecta</taxon>
        <taxon>Pterygota</taxon>
        <taxon>Neoptera</taxon>
        <taxon>Paraneoptera</taxon>
        <taxon>Hemiptera</taxon>
        <taxon>Heteroptera</taxon>
        <taxon>Panheteroptera</taxon>
        <taxon>Cimicomorpha</taxon>
        <taxon>Cimicidae</taxon>
        <taxon>Cimex</taxon>
    </lineage>
</organism>
<protein>
    <recommendedName>
        <fullName evidence="10">ABC transporter domain-containing protein</fullName>
    </recommendedName>
</protein>
<dbReference type="PROSITE" id="PS50893">
    <property type="entry name" value="ABC_TRANSPORTER_2"/>
    <property type="match status" value="1"/>
</dbReference>
<dbReference type="SMART" id="SM00382">
    <property type="entry name" value="AAA"/>
    <property type="match status" value="1"/>
</dbReference>
<dbReference type="CDD" id="cd03213">
    <property type="entry name" value="ABCG_EPDR"/>
    <property type="match status" value="1"/>
</dbReference>
<dbReference type="OMA" id="TEQPVEM"/>
<comment type="subcellular location">
    <subcellularLocation>
        <location evidence="1">Membrane</location>
        <topology evidence="1">Multi-pass membrane protein</topology>
    </subcellularLocation>
</comment>
<feature type="transmembrane region" description="Helical" evidence="9">
    <location>
        <begin position="592"/>
        <end position="614"/>
    </location>
</feature>
<keyword evidence="7 9" id="KW-1133">Transmembrane helix</keyword>
<dbReference type="Proteomes" id="UP000494040">
    <property type="component" value="Unassembled WGS sequence"/>
</dbReference>
<reference evidence="11" key="1">
    <citation type="submission" date="2022-01" db="UniProtKB">
        <authorList>
            <consortium name="EnsemblMetazoa"/>
        </authorList>
    </citation>
    <scope>IDENTIFICATION</scope>
</reference>
<dbReference type="InterPro" id="IPR017871">
    <property type="entry name" value="ABC_transporter-like_CS"/>
</dbReference>
<evidence type="ECO:0000259" key="10">
    <source>
        <dbReference type="PROSITE" id="PS50893"/>
    </source>
</evidence>
<accession>A0A8I6SUD3</accession>
<comment type="similarity">
    <text evidence="2">Belongs to the ABC transporter superfamily. ABCG family. Eye pigment precursor importer (TC 3.A.1.204) subfamily.</text>
</comment>
<keyword evidence="12" id="KW-1185">Reference proteome</keyword>
<dbReference type="Pfam" id="PF01061">
    <property type="entry name" value="ABC2_membrane"/>
    <property type="match status" value="1"/>
</dbReference>
<dbReference type="GO" id="GO:0005524">
    <property type="term" value="F:ATP binding"/>
    <property type="evidence" value="ECO:0007669"/>
    <property type="project" value="UniProtKB-KW"/>
</dbReference>
<evidence type="ECO:0000256" key="3">
    <source>
        <dbReference type="ARBA" id="ARBA00022448"/>
    </source>
</evidence>
<dbReference type="GeneID" id="106669255"/>
<keyword evidence="3" id="KW-0813">Transport</keyword>
<dbReference type="PANTHER" id="PTHR48041">
    <property type="entry name" value="ABC TRANSPORTER G FAMILY MEMBER 28"/>
    <property type="match status" value="1"/>
</dbReference>
<evidence type="ECO:0000256" key="2">
    <source>
        <dbReference type="ARBA" id="ARBA00005814"/>
    </source>
</evidence>
<dbReference type="GO" id="GO:0140359">
    <property type="term" value="F:ABC-type transporter activity"/>
    <property type="evidence" value="ECO:0007669"/>
    <property type="project" value="InterPro"/>
</dbReference>
<dbReference type="InterPro" id="IPR003439">
    <property type="entry name" value="ABC_transporter-like_ATP-bd"/>
</dbReference>
<dbReference type="Pfam" id="PF00005">
    <property type="entry name" value="ABC_tran"/>
    <property type="match status" value="1"/>
</dbReference>
<keyword evidence="8 9" id="KW-0472">Membrane</keyword>
<dbReference type="RefSeq" id="XP_024083829.1">
    <property type="nucleotide sequence ID" value="XM_024228061.1"/>
</dbReference>
<evidence type="ECO:0000256" key="9">
    <source>
        <dbReference type="SAM" id="Phobius"/>
    </source>
</evidence>
<feature type="transmembrane region" description="Helical" evidence="9">
    <location>
        <begin position="401"/>
        <end position="422"/>
    </location>
</feature>
<feature type="transmembrane region" description="Helical" evidence="9">
    <location>
        <begin position="535"/>
        <end position="557"/>
    </location>
</feature>
<dbReference type="FunFam" id="3.40.50.300:FF:001077">
    <property type="entry name" value="Uncharacterized protein, isoform A"/>
    <property type="match status" value="1"/>
</dbReference>
<dbReference type="PANTHER" id="PTHR48041:SF32">
    <property type="entry name" value="PROTEIN WHITE-LIKE PROTEIN"/>
    <property type="match status" value="1"/>
</dbReference>
<dbReference type="InterPro" id="IPR027417">
    <property type="entry name" value="P-loop_NTPase"/>
</dbReference>
<evidence type="ECO:0000313" key="12">
    <source>
        <dbReference type="Proteomes" id="UP000494040"/>
    </source>
</evidence>
<keyword evidence="5" id="KW-0547">Nucleotide-binding</keyword>
<proteinExistence type="inferred from homology"/>
<keyword evidence="4 9" id="KW-0812">Transmembrane</keyword>
<dbReference type="InterPro" id="IPR013525">
    <property type="entry name" value="ABC2_TM"/>
</dbReference>
<dbReference type="InterPro" id="IPR050352">
    <property type="entry name" value="ABCG_transporters"/>
</dbReference>